<dbReference type="AlphaFoldDB" id="A0A5M8NT01"/>
<evidence type="ECO:0000259" key="6">
    <source>
        <dbReference type="Pfam" id="PF01103"/>
    </source>
</evidence>
<dbReference type="EMBL" id="SNRX01000186">
    <property type="protein sequence ID" value="KAA6299930.1"/>
    <property type="molecule type" value="Genomic_DNA"/>
</dbReference>
<evidence type="ECO:0000256" key="5">
    <source>
        <dbReference type="ARBA" id="ARBA00023237"/>
    </source>
</evidence>
<name>A0A5M8NT01_9BACT</name>
<protein>
    <recommendedName>
        <fullName evidence="6">Bacterial surface antigen (D15) domain-containing protein</fullName>
    </recommendedName>
</protein>
<comment type="subcellular location">
    <subcellularLocation>
        <location evidence="1">Membrane</location>
    </subcellularLocation>
</comment>
<keyword evidence="2" id="KW-0812">Transmembrane</keyword>
<evidence type="ECO:0000256" key="1">
    <source>
        <dbReference type="ARBA" id="ARBA00004370"/>
    </source>
</evidence>
<feature type="non-terminal residue" evidence="7">
    <location>
        <position position="1"/>
    </location>
</feature>
<keyword evidence="3" id="KW-0732">Signal</keyword>
<reference evidence="7 8" key="1">
    <citation type="submission" date="2019-03" db="EMBL/GenBank/DDBJ databases">
        <title>Single cell metagenomics reveals metabolic interactions within the superorganism composed of flagellate Streblomastix strix and complex community of Bacteroidetes bacteria on its surface.</title>
        <authorList>
            <person name="Treitli S.C."/>
            <person name="Kolisko M."/>
            <person name="Husnik F."/>
            <person name="Keeling P."/>
            <person name="Hampl V."/>
        </authorList>
    </citation>
    <scope>NUCLEOTIDE SEQUENCE [LARGE SCALE GENOMIC DNA]</scope>
    <source>
        <strain evidence="7">St1</strain>
    </source>
</reference>
<gene>
    <name evidence="7" type="ORF">EZS26_003929</name>
</gene>
<dbReference type="Proteomes" id="UP000324575">
    <property type="component" value="Unassembled WGS sequence"/>
</dbReference>
<dbReference type="InterPro" id="IPR000184">
    <property type="entry name" value="Bac_surfAg_D15"/>
</dbReference>
<dbReference type="Pfam" id="PF01103">
    <property type="entry name" value="Omp85"/>
    <property type="match status" value="1"/>
</dbReference>
<dbReference type="PANTHER" id="PTHR12815:SF47">
    <property type="entry name" value="TRANSLOCATION AND ASSEMBLY MODULE SUBUNIT TAMA"/>
    <property type="match status" value="1"/>
</dbReference>
<dbReference type="Gene3D" id="2.40.160.50">
    <property type="entry name" value="membrane protein fhac: a member of the omp85/tpsb transporter family"/>
    <property type="match status" value="1"/>
</dbReference>
<sequence length="633" mass="72655">IRGNEPYRIRRFTTSIQDSLLHHELYGGPNDEPLQRVAGEAASLRIPLVKDSLLFDRNLLDSERGRLSELLQNRGYYAFSKENIVYDADSALNPYSVDLNLKLRPLNDSVINLSNKKFYYDNVFLYLDYDPLTITHLKEYPKKDSIQTKAYTIYYMGKRPSLKPSVLLNNCFITPGQAYSRMNEDWTYSSFSSLRALNNIHIQFDEKFRNDSALLDVSIVSIPARKQAISFSVEGTNTAGDLGVAASANYMHRNLFHGSETFNFRLRGAYEAMSNFSNPYLEFGGEASIYKPKIVAPFINHSFLRKMRTSTELFLSYNYQTRPEYDRTLLSGGLRYKGQGRQKSAAHHQFDILNVDYVYLPRKDSVFMNKLPANAQYFGYTDQFIVGMSYTYYRSTFETAKQPKDAYSFRFSLESTGNALYGLSVLFDQVKNNRGSYLLLNTPFAQFVKGDIDYTKNMVIDSHNSLAWRIGGGIGIPYGNSQILPFEKRYYSGGANSVRAWSVRELGPGAYVPRASTTFYHQTGDVKLNLNIEYRSHFFWKLEAAAFIDAGNIWTIKDYEGQEGGKFRFDSFYKELAVGYGLGLRLDFDYFLIRFDCGEKAYNPAKQGKERWTILHPNFGENFAWHIAVGYPF</sequence>
<dbReference type="GO" id="GO:0019867">
    <property type="term" value="C:outer membrane"/>
    <property type="evidence" value="ECO:0007669"/>
    <property type="project" value="InterPro"/>
</dbReference>
<dbReference type="PANTHER" id="PTHR12815">
    <property type="entry name" value="SORTING AND ASSEMBLY MACHINERY SAMM50 PROTEIN FAMILY MEMBER"/>
    <property type="match status" value="1"/>
</dbReference>
<evidence type="ECO:0000313" key="7">
    <source>
        <dbReference type="EMBL" id="KAA6299930.1"/>
    </source>
</evidence>
<keyword evidence="4" id="KW-0472">Membrane</keyword>
<evidence type="ECO:0000256" key="4">
    <source>
        <dbReference type="ARBA" id="ARBA00023136"/>
    </source>
</evidence>
<evidence type="ECO:0000313" key="8">
    <source>
        <dbReference type="Proteomes" id="UP000324575"/>
    </source>
</evidence>
<feature type="domain" description="Bacterial surface antigen (D15)" evidence="6">
    <location>
        <begin position="373"/>
        <end position="612"/>
    </location>
</feature>
<comment type="caution">
    <text evidence="7">The sequence shown here is derived from an EMBL/GenBank/DDBJ whole genome shotgun (WGS) entry which is preliminary data.</text>
</comment>
<organism evidence="7 8">
    <name type="scientific">Candidatus Ordinivivax streblomastigis</name>
    <dbReference type="NCBI Taxonomy" id="2540710"/>
    <lineage>
        <taxon>Bacteria</taxon>
        <taxon>Pseudomonadati</taxon>
        <taxon>Bacteroidota</taxon>
        <taxon>Bacteroidia</taxon>
        <taxon>Bacteroidales</taxon>
        <taxon>Candidatus Ordinivivax</taxon>
    </lineage>
</organism>
<proteinExistence type="predicted"/>
<evidence type="ECO:0000256" key="2">
    <source>
        <dbReference type="ARBA" id="ARBA00022692"/>
    </source>
</evidence>
<keyword evidence="5" id="KW-0998">Cell outer membrane</keyword>
<dbReference type="InterPro" id="IPR039910">
    <property type="entry name" value="D15-like"/>
</dbReference>
<evidence type="ECO:0000256" key="3">
    <source>
        <dbReference type="ARBA" id="ARBA00022729"/>
    </source>
</evidence>
<accession>A0A5M8NT01</accession>